<dbReference type="EMBL" id="CP059319">
    <property type="protein sequence ID" value="QTH24465.1"/>
    <property type="molecule type" value="Genomic_DNA"/>
</dbReference>
<dbReference type="Proteomes" id="UP000664914">
    <property type="component" value="Chromosome"/>
</dbReference>
<accession>A0A975HGH5</accession>
<keyword evidence="1" id="KW-1133">Transmembrane helix</keyword>
<keyword evidence="1" id="KW-0812">Transmembrane</keyword>
<dbReference type="AlphaFoldDB" id="A0A975HGH5"/>
<evidence type="ECO:0000313" key="3">
    <source>
        <dbReference type="Proteomes" id="UP000664914"/>
    </source>
</evidence>
<evidence type="ECO:0000256" key="1">
    <source>
        <dbReference type="SAM" id="Phobius"/>
    </source>
</evidence>
<keyword evidence="1" id="KW-0472">Membrane</keyword>
<reference evidence="2" key="1">
    <citation type="submission" date="2020-07" db="EMBL/GenBank/DDBJ databases">
        <authorList>
            <person name="Camacho E."/>
        </authorList>
    </citation>
    <scope>NUCLEOTIDE SEQUENCE</scope>
    <source>
        <strain evidence="2">MPO218</strain>
    </source>
</reference>
<protein>
    <submittedName>
        <fullName evidence="2">Uncharacterized protein</fullName>
    </submittedName>
</protein>
<proteinExistence type="predicted"/>
<feature type="transmembrane region" description="Helical" evidence="1">
    <location>
        <begin position="30"/>
        <end position="47"/>
    </location>
</feature>
<sequence>MAAFVLMLPFLIGLAGLGMAHQEPGAGRFAFIAVIIVLVSPFMLWVAHSNRKDAEPLVRFLRDVADERAGPGRSRPDRVSLPGNLGLFISGEPAPHPLNSDMLYDALLRTGTDEFIVLERSEHDYLQIASRAGKFRIEMRDGSHLRHYLARRVGKATAKRRTANFDFEFEEALGAAFGYATGGDLPKIIAWEKMDMPPPSG</sequence>
<gene>
    <name evidence="2" type="ORF">HRJ34_04535</name>
</gene>
<reference evidence="2" key="2">
    <citation type="submission" date="2021-04" db="EMBL/GenBank/DDBJ databases">
        <title>Isolation and genomic analysis of the ibuprofen-degrading bacterium Sphingomonas strain MPO218.</title>
        <authorList>
            <person name="Aulestia M."/>
            <person name="Flores A."/>
            <person name="Mangas E.L."/>
            <person name="Perez-Pulido A.J."/>
            <person name="Santero E."/>
            <person name="Camacho E.M."/>
        </authorList>
    </citation>
    <scope>NUCLEOTIDE SEQUENCE</scope>
    <source>
        <strain evidence="2">MPO218</strain>
    </source>
</reference>
<name>A0A975HGH5_9SPHN</name>
<organism evidence="2 3">
    <name type="scientific">Rhizorhabdus wittichii</name>
    <dbReference type="NCBI Taxonomy" id="160791"/>
    <lineage>
        <taxon>Bacteria</taxon>
        <taxon>Pseudomonadati</taxon>
        <taxon>Pseudomonadota</taxon>
        <taxon>Alphaproteobacteria</taxon>
        <taxon>Sphingomonadales</taxon>
        <taxon>Sphingomonadaceae</taxon>
        <taxon>Rhizorhabdus</taxon>
    </lineage>
</organism>
<evidence type="ECO:0000313" key="2">
    <source>
        <dbReference type="EMBL" id="QTH24465.1"/>
    </source>
</evidence>